<comment type="caution">
    <text evidence="1">The sequence shown here is derived from an EMBL/GenBank/DDBJ whole genome shotgun (WGS) entry which is preliminary data.</text>
</comment>
<dbReference type="EMBL" id="JABSTV010001248">
    <property type="protein sequence ID" value="KAH7968908.1"/>
    <property type="molecule type" value="Genomic_DNA"/>
</dbReference>
<dbReference type="AlphaFoldDB" id="A0A9D4T3X4"/>
<organism evidence="1 2">
    <name type="scientific">Rhipicephalus sanguineus</name>
    <name type="common">Brown dog tick</name>
    <name type="synonym">Ixodes sanguineus</name>
    <dbReference type="NCBI Taxonomy" id="34632"/>
    <lineage>
        <taxon>Eukaryota</taxon>
        <taxon>Metazoa</taxon>
        <taxon>Ecdysozoa</taxon>
        <taxon>Arthropoda</taxon>
        <taxon>Chelicerata</taxon>
        <taxon>Arachnida</taxon>
        <taxon>Acari</taxon>
        <taxon>Parasitiformes</taxon>
        <taxon>Ixodida</taxon>
        <taxon>Ixodoidea</taxon>
        <taxon>Ixodidae</taxon>
        <taxon>Rhipicephalinae</taxon>
        <taxon>Rhipicephalus</taxon>
        <taxon>Rhipicephalus</taxon>
    </lineage>
</organism>
<evidence type="ECO:0000313" key="1">
    <source>
        <dbReference type="EMBL" id="KAH7968908.1"/>
    </source>
</evidence>
<reference evidence="1" key="2">
    <citation type="submission" date="2021-09" db="EMBL/GenBank/DDBJ databases">
        <authorList>
            <person name="Jia N."/>
            <person name="Wang J."/>
            <person name="Shi W."/>
            <person name="Du L."/>
            <person name="Sun Y."/>
            <person name="Zhan W."/>
            <person name="Jiang J."/>
            <person name="Wang Q."/>
            <person name="Zhang B."/>
            <person name="Ji P."/>
            <person name="Sakyi L.B."/>
            <person name="Cui X."/>
            <person name="Yuan T."/>
            <person name="Jiang B."/>
            <person name="Yang W."/>
            <person name="Lam T.T.-Y."/>
            <person name="Chang Q."/>
            <person name="Ding S."/>
            <person name="Wang X."/>
            <person name="Zhu J."/>
            <person name="Ruan X."/>
            <person name="Zhao L."/>
            <person name="Wei J."/>
            <person name="Que T."/>
            <person name="Du C."/>
            <person name="Cheng J."/>
            <person name="Dai P."/>
            <person name="Han X."/>
            <person name="Huang E."/>
            <person name="Gao Y."/>
            <person name="Liu J."/>
            <person name="Shao H."/>
            <person name="Ye R."/>
            <person name="Li L."/>
            <person name="Wei W."/>
            <person name="Wang X."/>
            <person name="Wang C."/>
            <person name="Huo Q."/>
            <person name="Li W."/>
            <person name="Guo W."/>
            <person name="Chen H."/>
            <person name="Chen S."/>
            <person name="Zhou L."/>
            <person name="Zhou L."/>
            <person name="Ni X."/>
            <person name="Tian J."/>
            <person name="Zhou Y."/>
            <person name="Sheng Y."/>
            <person name="Liu T."/>
            <person name="Pan Y."/>
            <person name="Xia L."/>
            <person name="Li J."/>
            <person name="Zhao F."/>
            <person name="Cao W."/>
        </authorList>
    </citation>
    <scope>NUCLEOTIDE SEQUENCE</scope>
    <source>
        <strain evidence="1">Rsan-2018</strain>
        <tissue evidence="1">Larvae</tissue>
    </source>
</reference>
<name>A0A9D4T3X4_RHISA</name>
<proteinExistence type="predicted"/>
<gene>
    <name evidence="1" type="ORF">HPB52_012501</name>
</gene>
<protein>
    <submittedName>
        <fullName evidence="1">Uncharacterized protein</fullName>
    </submittedName>
</protein>
<sequence length="101" mass="10685">MASLGAETCVREPSIKLSCGNQNPTSSRLSTSAPDVVCVVSHPYFLFCGSLLGNHQLSATWVNAGHTKGRVWTDTSVLTRKAAFVKGSQLASVHPAVKEDA</sequence>
<accession>A0A9D4T3X4</accession>
<evidence type="ECO:0000313" key="2">
    <source>
        <dbReference type="Proteomes" id="UP000821837"/>
    </source>
</evidence>
<dbReference type="Proteomes" id="UP000821837">
    <property type="component" value="Unassembled WGS sequence"/>
</dbReference>
<keyword evidence="2" id="KW-1185">Reference proteome</keyword>
<reference evidence="1" key="1">
    <citation type="journal article" date="2020" name="Cell">
        <title>Large-Scale Comparative Analyses of Tick Genomes Elucidate Their Genetic Diversity and Vector Capacities.</title>
        <authorList>
            <consortium name="Tick Genome and Microbiome Consortium (TIGMIC)"/>
            <person name="Jia N."/>
            <person name="Wang J."/>
            <person name="Shi W."/>
            <person name="Du L."/>
            <person name="Sun Y."/>
            <person name="Zhan W."/>
            <person name="Jiang J.F."/>
            <person name="Wang Q."/>
            <person name="Zhang B."/>
            <person name="Ji P."/>
            <person name="Bell-Sakyi L."/>
            <person name="Cui X.M."/>
            <person name="Yuan T.T."/>
            <person name="Jiang B.G."/>
            <person name="Yang W.F."/>
            <person name="Lam T.T."/>
            <person name="Chang Q.C."/>
            <person name="Ding S.J."/>
            <person name="Wang X.J."/>
            <person name="Zhu J.G."/>
            <person name="Ruan X.D."/>
            <person name="Zhao L."/>
            <person name="Wei J.T."/>
            <person name="Ye R.Z."/>
            <person name="Que T.C."/>
            <person name="Du C.H."/>
            <person name="Zhou Y.H."/>
            <person name="Cheng J.X."/>
            <person name="Dai P.F."/>
            <person name="Guo W.B."/>
            <person name="Han X.H."/>
            <person name="Huang E.J."/>
            <person name="Li L.F."/>
            <person name="Wei W."/>
            <person name="Gao Y.C."/>
            <person name="Liu J.Z."/>
            <person name="Shao H.Z."/>
            <person name="Wang X."/>
            <person name="Wang C.C."/>
            <person name="Yang T.C."/>
            <person name="Huo Q.B."/>
            <person name="Li W."/>
            <person name="Chen H.Y."/>
            <person name="Chen S.E."/>
            <person name="Zhou L.G."/>
            <person name="Ni X.B."/>
            <person name="Tian J.H."/>
            <person name="Sheng Y."/>
            <person name="Liu T."/>
            <person name="Pan Y.S."/>
            <person name="Xia L.Y."/>
            <person name="Li J."/>
            <person name="Zhao F."/>
            <person name="Cao W.C."/>
        </authorList>
    </citation>
    <scope>NUCLEOTIDE SEQUENCE</scope>
    <source>
        <strain evidence="1">Rsan-2018</strain>
    </source>
</reference>